<feature type="region of interest" description="Disordered" evidence="1">
    <location>
        <begin position="253"/>
        <end position="285"/>
    </location>
</feature>
<feature type="signal peptide" evidence="2">
    <location>
        <begin position="1"/>
        <end position="21"/>
    </location>
</feature>
<evidence type="ECO:0000313" key="3">
    <source>
        <dbReference type="EMBL" id="MBC5649949.1"/>
    </source>
</evidence>
<keyword evidence="4" id="KW-1185">Reference proteome</keyword>
<name>A0A8I0AGK5_9FIRM</name>
<evidence type="ECO:0000256" key="2">
    <source>
        <dbReference type="SAM" id="SignalP"/>
    </source>
</evidence>
<evidence type="ECO:0000313" key="4">
    <source>
        <dbReference type="Proteomes" id="UP000652847"/>
    </source>
</evidence>
<feature type="region of interest" description="Disordered" evidence="1">
    <location>
        <begin position="30"/>
        <end position="72"/>
    </location>
</feature>
<dbReference type="AlphaFoldDB" id="A0A8I0AGK5"/>
<dbReference type="EMBL" id="JACOOT010000004">
    <property type="protein sequence ID" value="MBC5649949.1"/>
    <property type="molecule type" value="Genomic_DNA"/>
</dbReference>
<sequence>MNYKKLTAVFMALGIAATCFSGCGLTEGNGGTSASEPTKAAATAAPKPTKAAAQTGSGSQSGNTGNTSSEAEKEITYINGVLTDSDEDSVTIEYGSDGDFNQTTFDISNADIQIGENKKQGGPLAANLNLKIGYYVENGDYIAVSVYGDGSESMTPSWVYNYEMKSVSGNVRYNDDSTMTIETGSDGDFYEMTFDISSAELDIQVDEVIGVSGLRTSLNVDVNYYVKDGVNIATYVYSDGTEYFSPSQLYNMEQRNTQAEEDTQEYEESGDADYIDEEEETSEDY</sequence>
<feature type="compositionally biased region" description="Acidic residues" evidence="1">
    <location>
        <begin position="259"/>
        <end position="285"/>
    </location>
</feature>
<gene>
    <name evidence="3" type="ORF">H8S54_02120</name>
</gene>
<accession>A0A8I0AGK5</accession>
<protein>
    <submittedName>
        <fullName evidence="3">Uncharacterized protein</fullName>
    </submittedName>
</protein>
<dbReference type="Proteomes" id="UP000652847">
    <property type="component" value="Unassembled WGS sequence"/>
</dbReference>
<evidence type="ECO:0000256" key="1">
    <source>
        <dbReference type="SAM" id="MobiDB-lite"/>
    </source>
</evidence>
<organism evidence="3 4">
    <name type="scientific">Blautia segnis</name>
    <dbReference type="NCBI Taxonomy" id="2763030"/>
    <lineage>
        <taxon>Bacteria</taxon>
        <taxon>Bacillati</taxon>
        <taxon>Bacillota</taxon>
        <taxon>Clostridia</taxon>
        <taxon>Lachnospirales</taxon>
        <taxon>Lachnospiraceae</taxon>
        <taxon>Blautia</taxon>
    </lineage>
</organism>
<proteinExistence type="predicted"/>
<keyword evidence="2" id="KW-0732">Signal</keyword>
<comment type="caution">
    <text evidence="3">The sequence shown here is derived from an EMBL/GenBank/DDBJ whole genome shotgun (WGS) entry which is preliminary data.</text>
</comment>
<dbReference type="RefSeq" id="WP_173768263.1">
    <property type="nucleotide sequence ID" value="NZ_JACOOT010000004.1"/>
</dbReference>
<feature type="compositionally biased region" description="Low complexity" evidence="1">
    <location>
        <begin position="37"/>
        <end position="69"/>
    </location>
</feature>
<reference evidence="3 4" key="1">
    <citation type="submission" date="2020-08" db="EMBL/GenBank/DDBJ databases">
        <title>Genome public.</title>
        <authorList>
            <person name="Liu C."/>
            <person name="Sun Q."/>
        </authorList>
    </citation>
    <scope>NUCLEOTIDE SEQUENCE [LARGE SCALE GENOMIC DNA]</scope>
    <source>
        <strain evidence="3 4">BX17</strain>
    </source>
</reference>
<feature type="chain" id="PRO_5039124011" evidence="2">
    <location>
        <begin position="22"/>
        <end position="285"/>
    </location>
</feature>